<evidence type="ECO:0000313" key="2">
    <source>
        <dbReference type="Proteomes" id="UP000501785"/>
    </source>
</evidence>
<name>A0A6G6XHZ0_9CAUD</name>
<reference evidence="1 2" key="1">
    <citation type="submission" date="2020-01" db="EMBL/GenBank/DDBJ databases">
        <authorList>
            <person name="Burbank J.R."/>
            <person name="Falkowski A.F."/>
            <person name="Granberg A.K."/>
            <person name="Hofbauer A.R."/>
            <person name="Heubel C."/>
            <person name="Larson S.M."/>
            <person name="Streitz R.J."/>
            <person name="Zoubek K.J."/>
            <person name="Bonilla J.A."/>
            <person name="Klyczek K."/>
            <person name="Garlena R.A."/>
            <person name="Russell D.A."/>
            <person name="Pope W.H."/>
            <person name="Jacobs-Sera D."/>
            <person name="Hatfull G.F."/>
        </authorList>
    </citation>
    <scope>NUCLEOTIDE SEQUENCE [LARGE SCALE GENOMIC DNA]</scope>
</reference>
<sequence length="49" mass="5687">MCNLMEHSERSYREHEAQKQEPIYAALAKERGITYESQPVDTSQSTNND</sequence>
<dbReference type="KEGG" id="vg:77925226"/>
<evidence type="ECO:0000313" key="1">
    <source>
        <dbReference type="EMBL" id="QIG57722.1"/>
    </source>
</evidence>
<organism evidence="1 2">
    <name type="scientific">Arthrobacter phage Shoya</name>
    <dbReference type="NCBI Taxonomy" id="2704035"/>
    <lineage>
        <taxon>Viruses</taxon>
        <taxon>Duplodnaviria</taxon>
        <taxon>Heunggongvirae</taxon>
        <taxon>Uroviricota</taxon>
        <taxon>Caudoviricetes</taxon>
        <taxon>Shoyavirus</taxon>
        <taxon>Shoyavirus shoya</taxon>
    </lineage>
</organism>
<dbReference type="GeneID" id="77925226"/>
<keyword evidence="2" id="KW-1185">Reference proteome</keyword>
<dbReference type="EMBL" id="MN908684">
    <property type="protein sequence ID" value="QIG57722.1"/>
    <property type="molecule type" value="Genomic_DNA"/>
</dbReference>
<dbReference type="Proteomes" id="UP000501785">
    <property type="component" value="Segment"/>
</dbReference>
<gene>
    <name evidence="1" type="primary">51</name>
    <name evidence="1" type="ORF">SEA_SHOYA_51</name>
</gene>
<protein>
    <submittedName>
        <fullName evidence="1">Uncharacterized protein</fullName>
    </submittedName>
</protein>
<dbReference type="RefSeq" id="YP_010649671.1">
    <property type="nucleotide sequence ID" value="NC_070771.1"/>
</dbReference>
<proteinExistence type="predicted"/>
<accession>A0A6G6XHZ0</accession>